<evidence type="ECO:0008006" key="4">
    <source>
        <dbReference type="Google" id="ProtNLM"/>
    </source>
</evidence>
<evidence type="ECO:0000313" key="2">
    <source>
        <dbReference type="EMBL" id="QIE59741.1"/>
    </source>
</evidence>
<accession>A0A6G6GPU9</accession>
<protein>
    <recommendedName>
        <fullName evidence="4">YcxB-like protein domain-containing protein</fullName>
    </recommendedName>
</protein>
<evidence type="ECO:0000313" key="3">
    <source>
        <dbReference type="Proteomes" id="UP000505306"/>
    </source>
</evidence>
<gene>
    <name evidence="2" type="ORF">G5B37_09260</name>
</gene>
<dbReference type="AlphaFoldDB" id="A0A6G6GPU9"/>
<dbReference type="KEGG" id="mgel:G5B37_09260"/>
<name>A0A6G6GPU9_9FLAO</name>
<keyword evidence="3" id="KW-1185">Reference proteome</keyword>
<sequence>MIQLEVPFNQSINSKQKELIFEFTWRKKTTQNQRNILWSFIFISLALLLISQGNVFGYILIGAVIFYVTNIISVYIYRRKSKKEYYEMWEFLYGKNKQDITHYRFGENQFYYKDAMVEITQDYTTIASCEQIDNTLLFLVNYGIPAYFAINIEEVGEENFYKVKTFLSNKLNGTT</sequence>
<keyword evidence="1" id="KW-0472">Membrane</keyword>
<keyword evidence="1" id="KW-1133">Transmembrane helix</keyword>
<feature type="transmembrane region" description="Helical" evidence="1">
    <location>
        <begin position="58"/>
        <end position="77"/>
    </location>
</feature>
<organism evidence="2 3">
    <name type="scientific">Rasiella rasia</name>
    <dbReference type="NCBI Taxonomy" id="2744027"/>
    <lineage>
        <taxon>Bacteria</taxon>
        <taxon>Pseudomonadati</taxon>
        <taxon>Bacteroidota</taxon>
        <taxon>Flavobacteriia</taxon>
        <taxon>Flavobacteriales</taxon>
        <taxon>Flavobacteriaceae</taxon>
        <taxon>Rasiella</taxon>
    </lineage>
</organism>
<dbReference type="RefSeq" id="WP_164679754.1">
    <property type="nucleotide sequence ID" value="NZ_CP049057.1"/>
</dbReference>
<proteinExistence type="predicted"/>
<reference evidence="2 3" key="1">
    <citation type="submission" date="2020-02" db="EMBL/GenBank/DDBJ databases">
        <title>Complete genome sequence of Flavobacteriaceae bacterium.</title>
        <authorList>
            <person name="Kim S.-J."/>
            <person name="Kim Y.-S."/>
            <person name="Kim K.-H."/>
        </authorList>
    </citation>
    <scope>NUCLEOTIDE SEQUENCE [LARGE SCALE GENOMIC DNA]</scope>
    <source>
        <strain evidence="2 3">RR4-40</strain>
    </source>
</reference>
<feature type="transmembrane region" description="Helical" evidence="1">
    <location>
        <begin position="35"/>
        <end position="52"/>
    </location>
</feature>
<evidence type="ECO:0000256" key="1">
    <source>
        <dbReference type="SAM" id="Phobius"/>
    </source>
</evidence>
<dbReference type="Proteomes" id="UP000505306">
    <property type="component" value="Chromosome"/>
</dbReference>
<dbReference type="EMBL" id="CP049057">
    <property type="protein sequence ID" value="QIE59741.1"/>
    <property type="molecule type" value="Genomic_DNA"/>
</dbReference>
<keyword evidence="1" id="KW-0812">Transmembrane</keyword>